<feature type="region of interest" description="Disordered" evidence="1">
    <location>
        <begin position="1"/>
        <end position="43"/>
    </location>
</feature>
<dbReference type="EMBL" id="JAIWYP010000003">
    <property type="protein sequence ID" value="KAH3859027.1"/>
    <property type="molecule type" value="Genomic_DNA"/>
</dbReference>
<dbReference type="AlphaFoldDB" id="A0A9D4LHY9"/>
<evidence type="ECO:0000313" key="3">
    <source>
        <dbReference type="Proteomes" id="UP000828390"/>
    </source>
</evidence>
<feature type="compositionally biased region" description="Polar residues" evidence="1">
    <location>
        <begin position="1"/>
        <end position="12"/>
    </location>
</feature>
<evidence type="ECO:0000313" key="2">
    <source>
        <dbReference type="EMBL" id="KAH3859027.1"/>
    </source>
</evidence>
<dbReference type="Proteomes" id="UP000828390">
    <property type="component" value="Unassembled WGS sequence"/>
</dbReference>
<keyword evidence="3" id="KW-1185">Reference proteome</keyword>
<sequence>MLSQVPMEQNGLQEPDSSEWKGHDKPNNANRGKCANCGGSKHPTRELCPAQGKNSNYCHKMNHFASVCFQKIKDNSTRAKHIARVN</sequence>
<protein>
    <submittedName>
        <fullName evidence="2">Uncharacterized protein</fullName>
    </submittedName>
</protein>
<reference evidence="2" key="1">
    <citation type="journal article" date="2019" name="bioRxiv">
        <title>The Genome of the Zebra Mussel, Dreissena polymorpha: A Resource for Invasive Species Research.</title>
        <authorList>
            <person name="McCartney M.A."/>
            <person name="Auch B."/>
            <person name="Kono T."/>
            <person name="Mallez S."/>
            <person name="Zhang Y."/>
            <person name="Obille A."/>
            <person name="Becker A."/>
            <person name="Abrahante J.E."/>
            <person name="Garbe J."/>
            <person name="Badalamenti J.P."/>
            <person name="Herman A."/>
            <person name="Mangelson H."/>
            <person name="Liachko I."/>
            <person name="Sullivan S."/>
            <person name="Sone E.D."/>
            <person name="Koren S."/>
            <person name="Silverstein K.A.T."/>
            <person name="Beckman K.B."/>
            <person name="Gohl D.M."/>
        </authorList>
    </citation>
    <scope>NUCLEOTIDE SEQUENCE</scope>
    <source>
        <strain evidence="2">Duluth1</strain>
        <tissue evidence="2">Whole animal</tissue>
    </source>
</reference>
<name>A0A9D4LHY9_DREPO</name>
<evidence type="ECO:0000256" key="1">
    <source>
        <dbReference type="SAM" id="MobiDB-lite"/>
    </source>
</evidence>
<proteinExistence type="predicted"/>
<dbReference type="Gene3D" id="4.10.60.10">
    <property type="entry name" value="Zinc finger, CCHC-type"/>
    <property type="match status" value="1"/>
</dbReference>
<reference evidence="2" key="2">
    <citation type="submission" date="2020-11" db="EMBL/GenBank/DDBJ databases">
        <authorList>
            <person name="McCartney M.A."/>
            <person name="Auch B."/>
            <person name="Kono T."/>
            <person name="Mallez S."/>
            <person name="Becker A."/>
            <person name="Gohl D.M."/>
            <person name="Silverstein K.A.T."/>
            <person name="Koren S."/>
            <person name="Bechman K.B."/>
            <person name="Herman A."/>
            <person name="Abrahante J.E."/>
            <person name="Garbe J."/>
        </authorList>
    </citation>
    <scope>NUCLEOTIDE SEQUENCE</scope>
    <source>
        <strain evidence="2">Duluth1</strain>
        <tissue evidence="2">Whole animal</tissue>
    </source>
</reference>
<comment type="caution">
    <text evidence="2">The sequence shown here is derived from an EMBL/GenBank/DDBJ whole genome shotgun (WGS) entry which is preliminary data.</text>
</comment>
<gene>
    <name evidence="2" type="ORF">DPMN_101673</name>
</gene>
<accession>A0A9D4LHY9</accession>
<organism evidence="2 3">
    <name type="scientific">Dreissena polymorpha</name>
    <name type="common">Zebra mussel</name>
    <name type="synonym">Mytilus polymorpha</name>
    <dbReference type="NCBI Taxonomy" id="45954"/>
    <lineage>
        <taxon>Eukaryota</taxon>
        <taxon>Metazoa</taxon>
        <taxon>Spiralia</taxon>
        <taxon>Lophotrochozoa</taxon>
        <taxon>Mollusca</taxon>
        <taxon>Bivalvia</taxon>
        <taxon>Autobranchia</taxon>
        <taxon>Heteroconchia</taxon>
        <taxon>Euheterodonta</taxon>
        <taxon>Imparidentia</taxon>
        <taxon>Neoheterodontei</taxon>
        <taxon>Myida</taxon>
        <taxon>Dreissenoidea</taxon>
        <taxon>Dreissenidae</taxon>
        <taxon>Dreissena</taxon>
    </lineage>
</organism>